<gene>
    <name evidence="2" type="ORF">Vretifemale_12836</name>
</gene>
<accession>A0A8J4FPZ1</accession>
<evidence type="ECO:0000313" key="2">
    <source>
        <dbReference type="EMBL" id="GIL84151.1"/>
    </source>
</evidence>
<feature type="non-terminal residue" evidence="2">
    <location>
        <position position="217"/>
    </location>
</feature>
<organism evidence="2 3">
    <name type="scientific">Volvox reticuliferus</name>
    <dbReference type="NCBI Taxonomy" id="1737510"/>
    <lineage>
        <taxon>Eukaryota</taxon>
        <taxon>Viridiplantae</taxon>
        <taxon>Chlorophyta</taxon>
        <taxon>core chlorophytes</taxon>
        <taxon>Chlorophyceae</taxon>
        <taxon>CS clade</taxon>
        <taxon>Chlamydomonadales</taxon>
        <taxon>Volvocaceae</taxon>
        <taxon>Volvox</taxon>
    </lineage>
</organism>
<name>A0A8J4FPZ1_9CHLO</name>
<dbReference type="PANTHER" id="PTHR47481">
    <property type="match status" value="1"/>
</dbReference>
<keyword evidence="3" id="KW-1185">Reference proteome</keyword>
<reference evidence="2" key="1">
    <citation type="journal article" date="2021" name="Proc. Natl. Acad. Sci. U.S.A.">
        <title>Three genomes in the algal genus Volvox reveal the fate of a haploid sex-determining region after a transition to homothallism.</title>
        <authorList>
            <person name="Yamamoto K."/>
            <person name="Hamaji T."/>
            <person name="Kawai-Toyooka H."/>
            <person name="Matsuzaki R."/>
            <person name="Takahashi F."/>
            <person name="Nishimura Y."/>
            <person name="Kawachi M."/>
            <person name="Noguchi H."/>
            <person name="Minakuchi Y."/>
            <person name="Umen J.G."/>
            <person name="Toyoda A."/>
            <person name="Nozaki H."/>
        </authorList>
    </citation>
    <scope>NUCLEOTIDE SEQUENCE</scope>
    <source>
        <strain evidence="2">NIES-3786</strain>
    </source>
</reference>
<evidence type="ECO:0000256" key="1">
    <source>
        <dbReference type="SAM" id="MobiDB-lite"/>
    </source>
</evidence>
<dbReference type="AlphaFoldDB" id="A0A8J4FPZ1"/>
<dbReference type="Pfam" id="PF14223">
    <property type="entry name" value="Retrotran_gag_2"/>
    <property type="match status" value="1"/>
</dbReference>
<evidence type="ECO:0000313" key="3">
    <source>
        <dbReference type="Proteomes" id="UP000747110"/>
    </source>
</evidence>
<dbReference type="Proteomes" id="UP000747110">
    <property type="component" value="Unassembled WGS sequence"/>
</dbReference>
<protein>
    <submittedName>
        <fullName evidence="2">Uncharacterized protein</fullName>
    </submittedName>
</protein>
<proteinExistence type="predicted"/>
<feature type="region of interest" description="Disordered" evidence="1">
    <location>
        <begin position="179"/>
        <end position="217"/>
    </location>
</feature>
<dbReference type="EMBL" id="BNCP01000028">
    <property type="protein sequence ID" value="GIL84151.1"/>
    <property type="molecule type" value="Genomic_DNA"/>
</dbReference>
<dbReference type="PANTHER" id="PTHR47481:SF22">
    <property type="entry name" value="RETROTRANSPOSON GAG DOMAIN-CONTAINING PROTEIN"/>
    <property type="match status" value="1"/>
</dbReference>
<comment type="caution">
    <text evidence="2">The sequence shown here is derived from an EMBL/GenBank/DDBJ whole genome shotgun (WGS) entry which is preliminary data.</text>
</comment>
<sequence length="217" mass="24864">MGKIRFEPLKKTEEYLRWEKHARNHLIREKLWDPASKKPFSSGSKAEETKAELVQMVTGVFVDKVDEAANAAVAWDELHDEFVKQMALQQQEYHTKVITMRKKHDESMDEYLRRAEEYHEILTATNFKIPDSVIVASVLNGLSSDYRTERAILEASASFGEATLKTIRPALLSAEVRVKREDKQETTPALVFGNRRSTGGGQQQYQSSQRQSYGHHP</sequence>
<feature type="compositionally biased region" description="Low complexity" evidence="1">
    <location>
        <begin position="203"/>
        <end position="217"/>
    </location>
</feature>
<dbReference type="OrthoDB" id="545002at2759"/>